<evidence type="ECO:0000313" key="3">
    <source>
        <dbReference type="EMBL" id="MFB9523945.1"/>
    </source>
</evidence>
<accession>A0ABV5PL46</accession>
<dbReference type="RefSeq" id="WP_345218487.1">
    <property type="nucleotide sequence ID" value="NZ_BAAAXE010000001.1"/>
</dbReference>
<keyword evidence="2" id="KW-0732">Signal</keyword>
<feature type="chain" id="PRO_5047498809" description="Lipoprotein" evidence="2">
    <location>
        <begin position="26"/>
        <end position="153"/>
    </location>
</feature>
<comment type="caution">
    <text evidence="3">The sequence shown here is derived from an EMBL/GenBank/DDBJ whole genome shotgun (WGS) entry which is preliminary data.</text>
</comment>
<keyword evidence="4" id="KW-1185">Reference proteome</keyword>
<name>A0ABV5PL46_STRCM</name>
<evidence type="ECO:0000256" key="1">
    <source>
        <dbReference type="SAM" id="MobiDB-lite"/>
    </source>
</evidence>
<dbReference type="Proteomes" id="UP001589718">
    <property type="component" value="Unassembled WGS sequence"/>
</dbReference>
<gene>
    <name evidence="3" type="ORF">ACFFTU_28780</name>
</gene>
<evidence type="ECO:0000256" key="2">
    <source>
        <dbReference type="SAM" id="SignalP"/>
    </source>
</evidence>
<organism evidence="3 4">
    <name type="scientific">Streptomyces cremeus</name>
    <dbReference type="NCBI Taxonomy" id="66881"/>
    <lineage>
        <taxon>Bacteria</taxon>
        <taxon>Bacillati</taxon>
        <taxon>Actinomycetota</taxon>
        <taxon>Actinomycetes</taxon>
        <taxon>Kitasatosporales</taxon>
        <taxon>Streptomycetaceae</taxon>
        <taxon>Streptomyces</taxon>
    </lineage>
</organism>
<dbReference type="EMBL" id="JBHMCR010000019">
    <property type="protein sequence ID" value="MFB9523945.1"/>
    <property type="molecule type" value="Genomic_DNA"/>
</dbReference>
<sequence length="153" mass="16331">MKTAAVTTAATVAGAAFLGLVVAPAAVDWYDGRHEESASYATGAAAKEARPSVPRWLPDTATDISYAMRTTGGERLLRATLPATPLPPSCKPLPADGKPKNPELGASWFPEDTTARQATHRCDLYYAYTDGDILYAWQHNDDWIAANKSAAGH</sequence>
<evidence type="ECO:0000313" key="4">
    <source>
        <dbReference type="Proteomes" id="UP001589718"/>
    </source>
</evidence>
<reference evidence="3 4" key="1">
    <citation type="submission" date="2024-09" db="EMBL/GenBank/DDBJ databases">
        <authorList>
            <person name="Sun Q."/>
            <person name="Mori K."/>
        </authorList>
    </citation>
    <scope>NUCLEOTIDE SEQUENCE [LARGE SCALE GENOMIC DNA]</scope>
    <source>
        <strain evidence="3 4">JCM 4362</strain>
    </source>
</reference>
<proteinExistence type="predicted"/>
<feature type="signal peptide" evidence="2">
    <location>
        <begin position="1"/>
        <end position="25"/>
    </location>
</feature>
<protein>
    <recommendedName>
        <fullName evidence="5">Lipoprotein</fullName>
    </recommendedName>
</protein>
<feature type="region of interest" description="Disordered" evidence="1">
    <location>
        <begin position="83"/>
        <end position="111"/>
    </location>
</feature>
<evidence type="ECO:0008006" key="5">
    <source>
        <dbReference type="Google" id="ProtNLM"/>
    </source>
</evidence>